<dbReference type="PIRSF" id="PIRSF001439">
    <property type="entry name" value="CryM"/>
    <property type="match status" value="1"/>
</dbReference>
<organism evidence="2 3">
    <name type="scientific">Streptomyces chiangmaiensis</name>
    <dbReference type="NCBI Taxonomy" id="766497"/>
    <lineage>
        <taxon>Bacteria</taxon>
        <taxon>Bacillati</taxon>
        <taxon>Actinomycetota</taxon>
        <taxon>Actinomycetes</taxon>
        <taxon>Kitasatosporales</taxon>
        <taxon>Streptomycetaceae</taxon>
        <taxon>Streptomyces</taxon>
    </lineage>
</organism>
<protein>
    <submittedName>
        <fullName evidence="2">2,3-diaminopropionate biosynthesis protein SbnB</fullName>
    </submittedName>
</protein>
<sequence length="359" mass="38580">MTPTTSSATQPTGRHRSPAPTFAVISGDQVQQALRGREKQIVELVEATYRLHGAGDSVNPPSYFLRFPDRPTARIIALPASIGGSVNVDGLKWISSFPANVEAGLPRASAVLILNDHDTGYPFACLESSIISATRTAASAALAADWLSRGRPRPSRVGFFGTGLIARYIHTFLAGTGWTFDNIGVYDVSADNAAGFHGYLQEAGTTGHAGQVTVHNSAEDLIRSSDLIVFATVAGKPHVTDRAWFAHHPLVLHVSLRDLAPEILLDSANFVDDVEHCLKADTSPHLAEQLTGSRDFLDGTLNDVMTGGVTPPTDRPVIFSPFGLGVLDLAVGNYVYDEVALAGHLHLIDHFFHELRRYG</sequence>
<dbReference type="Gene3D" id="3.40.50.720">
    <property type="entry name" value="NAD(P)-binding Rossmann-like Domain"/>
    <property type="match status" value="1"/>
</dbReference>
<keyword evidence="3" id="KW-1185">Reference proteome</keyword>
<gene>
    <name evidence="2" type="primary">sbnB</name>
    <name evidence="2" type="ORF">VXC91_07530</name>
</gene>
<feature type="region of interest" description="Disordered" evidence="1">
    <location>
        <begin position="1"/>
        <end position="20"/>
    </location>
</feature>
<name>A0ABU7FCD1_9ACTN</name>
<evidence type="ECO:0000313" key="3">
    <source>
        <dbReference type="Proteomes" id="UP001333996"/>
    </source>
</evidence>
<dbReference type="SUPFAM" id="SSF51735">
    <property type="entry name" value="NAD(P)-binding Rossmann-fold domains"/>
    <property type="match status" value="1"/>
</dbReference>
<comment type="caution">
    <text evidence="2">The sequence shown here is derived from an EMBL/GenBank/DDBJ whole genome shotgun (WGS) entry which is preliminary data.</text>
</comment>
<dbReference type="Gene3D" id="3.30.1780.10">
    <property type="entry name" value="ornithine cyclodeaminase, domain 1"/>
    <property type="match status" value="1"/>
</dbReference>
<dbReference type="Proteomes" id="UP001333996">
    <property type="component" value="Unassembled WGS sequence"/>
</dbReference>
<accession>A0ABU7FCD1</accession>
<dbReference type="PANTHER" id="PTHR13812">
    <property type="entry name" value="KETIMINE REDUCTASE MU-CRYSTALLIN"/>
    <property type="match status" value="1"/>
</dbReference>
<reference evidence="2" key="1">
    <citation type="submission" date="2024-01" db="EMBL/GenBank/DDBJ databases">
        <title>First draft genome sequence data of TA4-1, the type strain of Gram-positive actinobacterium Streptomyces chiangmaiensis.</title>
        <authorList>
            <person name="Yasawong M."/>
            <person name="Nantapong N."/>
        </authorList>
    </citation>
    <scope>NUCLEOTIDE SEQUENCE</scope>
    <source>
        <strain evidence="2">TA4-1</strain>
    </source>
</reference>
<evidence type="ECO:0000313" key="2">
    <source>
        <dbReference type="EMBL" id="MED7821837.1"/>
    </source>
</evidence>
<dbReference type="InterPro" id="IPR036291">
    <property type="entry name" value="NAD(P)-bd_dom_sf"/>
</dbReference>
<feature type="compositionally biased region" description="Polar residues" evidence="1">
    <location>
        <begin position="1"/>
        <end position="12"/>
    </location>
</feature>
<dbReference type="Pfam" id="PF02423">
    <property type="entry name" value="OCD_Mu_crystall"/>
    <property type="match status" value="1"/>
</dbReference>
<dbReference type="NCBIfam" id="TIGR03944">
    <property type="entry name" value="dehyd_SbnB_fam"/>
    <property type="match status" value="1"/>
</dbReference>
<proteinExistence type="predicted"/>
<dbReference type="PANTHER" id="PTHR13812:SF19">
    <property type="entry name" value="KETIMINE REDUCTASE MU-CRYSTALLIN"/>
    <property type="match status" value="1"/>
</dbReference>
<dbReference type="RefSeq" id="WP_329506081.1">
    <property type="nucleotide sequence ID" value="NZ_BAAAYZ010000217.1"/>
</dbReference>
<dbReference type="InterPro" id="IPR023401">
    <property type="entry name" value="ODC_N"/>
</dbReference>
<evidence type="ECO:0000256" key="1">
    <source>
        <dbReference type="SAM" id="MobiDB-lite"/>
    </source>
</evidence>
<dbReference type="InterPro" id="IPR023866">
    <property type="entry name" value="SbnB"/>
</dbReference>
<dbReference type="InterPro" id="IPR003462">
    <property type="entry name" value="ODC_Mu_crystall"/>
</dbReference>
<dbReference type="EMBL" id="JAYWVC010000015">
    <property type="protein sequence ID" value="MED7821837.1"/>
    <property type="molecule type" value="Genomic_DNA"/>
</dbReference>